<evidence type="ECO:0000313" key="2">
    <source>
        <dbReference type="Proteomes" id="UP000051952"/>
    </source>
</evidence>
<organism evidence="1 2">
    <name type="scientific">Bodo saltans</name>
    <name type="common">Flagellated protozoan</name>
    <dbReference type="NCBI Taxonomy" id="75058"/>
    <lineage>
        <taxon>Eukaryota</taxon>
        <taxon>Discoba</taxon>
        <taxon>Euglenozoa</taxon>
        <taxon>Kinetoplastea</taxon>
        <taxon>Metakinetoplastina</taxon>
        <taxon>Eubodonida</taxon>
        <taxon>Bodonidae</taxon>
        <taxon>Bodo</taxon>
    </lineage>
</organism>
<dbReference type="Proteomes" id="UP000051952">
    <property type="component" value="Unassembled WGS sequence"/>
</dbReference>
<gene>
    <name evidence="1" type="ORF">BSAL_74590</name>
</gene>
<evidence type="ECO:0000313" key="1">
    <source>
        <dbReference type="EMBL" id="CUG11135.1"/>
    </source>
</evidence>
<proteinExistence type="predicted"/>
<accession>A0A0S4IYS3</accession>
<reference evidence="2" key="1">
    <citation type="submission" date="2015-09" db="EMBL/GenBank/DDBJ databases">
        <authorList>
            <consortium name="Pathogen Informatics"/>
        </authorList>
    </citation>
    <scope>NUCLEOTIDE SEQUENCE [LARGE SCALE GENOMIC DNA]</scope>
    <source>
        <strain evidence="2">Lake Konstanz</strain>
    </source>
</reference>
<name>A0A0S4IYS3_BODSA</name>
<sequence length="636" mass="71391">MMRVRRMVSHAVFPRRMLATVSTLTGIAAHQTWILQDPKTWPQDWTAADIKNAYEGLFTKQPNYESLALLLKSGDYNTLAVLLKVHCETPVKDRYDVVKYLNEYIDNNEEPADMKLQERDDVLAKLESALSTQPGSEKRNVAFSYSQRGSGKTQFLKYFVATRRKEALQYGRVIVRCCAKAIYEKNKHSLSEMSWYSLVLKDRAAQTTSPATVVAAASSSDEGLCELIRTHVFDVTGIRQDPSNYCDPKTAYATWMNETARHFNINSETNDVAPLIVLDTCELLGQELHNTLVHKSSTGKPYTLLEAFCLAVPSPHGIVVVGCNAQIASTDAVLLTKANVTNIGPLPPLSMEGYKKALDESWNSKIDPQVREPIFHWAGGLPRLLKIAEKKEPQQNSLASGSFSAFSRCFESYKASAGSLYPLQPTWFSQAYTSLLVSSTKVKVTKNDVIPINPKWKDATTQPLTYDEAVHNSIGSYIQGKGKSTFMVPPITFDDEMLTKLLKVMHKCNAPIMPSQLHPFLDGQVSLHFGKDNATERGRIFEKAFVYAVFARYLLAHWEKKDKWIPFSTVFEGAIHPKQKVVVQDYEVNLSEGVMELDGIKFYHDAKALFLTYLGGSSHHDAYIWCRKTSSRTPKG</sequence>
<dbReference type="EMBL" id="CYKH01000657">
    <property type="protein sequence ID" value="CUG11135.1"/>
    <property type="molecule type" value="Genomic_DNA"/>
</dbReference>
<keyword evidence="2" id="KW-1185">Reference proteome</keyword>
<dbReference type="VEuPathDB" id="TriTrypDB:BSAL_74590"/>
<protein>
    <submittedName>
        <fullName evidence="1">Bodo-specific multi-copy gene family, putative</fullName>
    </submittedName>
</protein>
<dbReference type="AlphaFoldDB" id="A0A0S4IYS3"/>